<dbReference type="InterPro" id="IPR051274">
    <property type="entry name" value="3-5_Exoribonuclease"/>
</dbReference>
<evidence type="ECO:0000256" key="11">
    <source>
        <dbReference type="SAM" id="MobiDB-lite"/>
    </source>
</evidence>
<dbReference type="AlphaFoldDB" id="A0A7J6U911"/>
<keyword evidence="6" id="KW-0269">Exonuclease</keyword>
<dbReference type="InterPro" id="IPR013520">
    <property type="entry name" value="Ribonucl_H"/>
</dbReference>
<dbReference type="EMBL" id="JABANO010005650">
    <property type="protein sequence ID" value="KAF4753131.1"/>
    <property type="molecule type" value="Genomic_DNA"/>
</dbReference>
<evidence type="ECO:0000256" key="9">
    <source>
        <dbReference type="ARBA" id="ARBA00023136"/>
    </source>
</evidence>
<dbReference type="Pfam" id="PF01529">
    <property type="entry name" value="DHHC"/>
    <property type="match status" value="1"/>
</dbReference>
<dbReference type="InterPro" id="IPR047201">
    <property type="entry name" value="ERI-1_3'hExo-like"/>
</dbReference>
<dbReference type="InterPro" id="IPR007741">
    <property type="entry name" value="Ribosomal_mL43/mS25/NADH_DH"/>
</dbReference>
<dbReference type="InterPro" id="IPR036397">
    <property type="entry name" value="RNaseH_sf"/>
</dbReference>
<feature type="transmembrane region" description="Helical" evidence="10">
    <location>
        <begin position="177"/>
        <end position="210"/>
    </location>
</feature>
<dbReference type="PANTHER" id="PTHR23044">
    <property type="entry name" value="3'-5' EXONUCLEASE ERI1-RELATED"/>
    <property type="match status" value="1"/>
</dbReference>
<keyword evidence="3 10" id="KW-0812">Transmembrane</keyword>
<comment type="similarity">
    <text evidence="10">Belongs to the DHHC palmitoyltransferase family.</text>
</comment>
<comment type="catalytic activity">
    <reaction evidence="10">
        <text>L-cysteinyl-[protein] + hexadecanoyl-CoA = S-hexadecanoyl-L-cysteinyl-[protein] + CoA</text>
        <dbReference type="Rhea" id="RHEA:36683"/>
        <dbReference type="Rhea" id="RHEA-COMP:10131"/>
        <dbReference type="Rhea" id="RHEA-COMP:11032"/>
        <dbReference type="ChEBI" id="CHEBI:29950"/>
        <dbReference type="ChEBI" id="CHEBI:57287"/>
        <dbReference type="ChEBI" id="CHEBI:57379"/>
        <dbReference type="ChEBI" id="CHEBI:74151"/>
        <dbReference type="EC" id="2.3.1.225"/>
    </reaction>
</comment>
<keyword evidence="8" id="KW-0496">Mitochondrion</keyword>
<dbReference type="SUPFAM" id="SSF52833">
    <property type="entry name" value="Thioredoxin-like"/>
    <property type="match status" value="1"/>
</dbReference>
<keyword evidence="14" id="KW-1185">Reference proteome</keyword>
<feature type="compositionally biased region" description="Low complexity" evidence="11">
    <location>
        <begin position="234"/>
        <end position="249"/>
    </location>
</feature>
<dbReference type="SUPFAM" id="SSF53098">
    <property type="entry name" value="Ribonuclease H-like"/>
    <property type="match status" value="1"/>
</dbReference>
<feature type="transmembrane region" description="Helical" evidence="10">
    <location>
        <begin position="12"/>
        <end position="31"/>
    </location>
</feature>
<name>A0A7J6U911_PEROL</name>
<keyword evidence="13" id="KW-0687">Ribonucleoprotein</keyword>
<gene>
    <name evidence="13" type="primary">MRPL43</name>
    <name evidence="13" type="ORF">FOZ63_028189</name>
</gene>
<evidence type="ECO:0000256" key="8">
    <source>
        <dbReference type="ARBA" id="ARBA00023128"/>
    </source>
</evidence>
<evidence type="ECO:0000256" key="7">
    <source>
        <dbReference type="ARBA" id="ARBA00022989"/>
    </source>
</evidence>
<dbReference type="CDD" id="cd06133">
    <property type="entry name" value="ERI-1_3'hExo_like"/>
    <property type="match status" value="1"/>
</dbReference>
<comment type="subcellular location">
    <subcellularLocation>
        <location evidence="1">Membrane</location>
        <topology evidence="1">Multi-pass membrane protein</topology>
    </subcellularLocation>
    <subcellularLocation>
        <location evidence="2">Mitochondrion</location>
    </subcellularLocation>
</comment>
<keyword evidence="5" id="KW-0378">Hydrolase</keyword>
<dbReference type="GO" id="GO:0005739">
    <property type="term" value="C:mitochondrion"/>
    <property type="evidence" value="ECO:0007669"/>
    <property type="project" value="UniProtKB-SubCell"/>
</dbReference>
<keyword evidence="4" id="KW-0540">Nuclease</keyword>
<dbReference type="Gene3D" id="3.30.420.10">
    <property type="entry name" value="Ribonuclease H-like superfamily/Ribonuclease H"/>
    <property type="match status" value="1"/>
</dbReference>
<keyword evidence="10" id="KW-0808">Transferase</keyword>
<dbReference type="GO" id="GO:0016020">
    <property type="term" value="C:membrane"/>
    <property type="evidence" value="ECO:0007669"/>
    <property type="project" value="UniProtKB-SubCell"/>
</dbReference>
<dbReference type="PROSITE" id="PS50216">
    <property type="entry name" value="DHHC"/>
    <property type="match status" value="1"/>
</dbReference>
<sequence>MRKNGLQWPWHRYQCATIFLWSFDVAWYAAFQLQMLQPLAVEIVLPIVFYASGLLMAIMGLITMYIDPADSCIFDETVADASPNGGSLYCSGCNSFVCTGSKHCRVCNKCVRNFDHHCKWLNTCVGSLNYKFFAWSLGSTVICTGVYAACCIIILSFSDIDRWNALYGWGEGSYYPLQIIPLVINSLFFIGASHLAAFHIYLTITGITTYEFIIGRRNRKHQQQEQSSTPPHPSVSSSEPDSSSRRSSSMNRVLPMDDNTGNRDRIASTGIGVGALPSHDHQHQQEEVTVGDDISASRHHHHHLSRRSSMDLESIAESVGVSVGQVDNPRQPTIQELASIASSSSSPNILLLQSMNAHTGVWHLKKVIIRYSETGGSSLGVRFFFRHLLQPWRDRNPQVEVITTHSQYEHPQLTGEWASGDTYTTNMRKLRPWQIEDLMNLYRNSEGPNLFLRHGGPRIWTERRSIQGLWQPSPEGALVALKWFHKPDKPPVYLKYSPTSVKLARQHISYGKGRWGQISTTENDDDDHADVSTCCDQTPQSEWLNEIIEFPVVFVNSRTLQVDFSFHSYVKPIEQRALTDFCTQLTGIVQNQVTDAPELPDVLDMFQAFLDDHGLTPIGRLSKKQAQSLIQQQLRVSTSPTRSSRGINKEKQQQQQQDQFVICTDGPWDIFKFLVPECLRKRIPIPQWALHYADVRRHFQYALRLEKWCSISTMLEMLGLTFEGRQH</sequence>
<dbReference type="GO" id="GO:0019706">
    <property type="term" value="F:protein-cysteine S-palmitoyltransferase activity"/>
    <property type="evidence" value="ECO:0007669"/>
    <property type="project" value="UniProtKB-EC"/>
</dbReference>
<feature type="compositionally biased region" description="Basic residues" evidence="11">
    <location>
        <begin position="297"/>
        <end position="306"/>
    </location>
</feature>
<dbReference type="Proteomes" id="UP000553632">
    <property type="component" value="Unassembled WGS sequence"/>
</dbReference>
<dbReference type="InterPro" id="IPR012337">
    <property type="entry name" value="RNaseH-like_sf"/>
</dbReference>
<dbReference type="PANTHER" id="PTHR23044:SF61">
    <property type="entry name" value="3'-5' EXORIBONUCLEASE 1-RELATED"/>
    <property type="match status" value="1"/>
</dbReference>
<accession>A0A7J6U911</accession>
<dbReference type="SMART" id="SM00916">
    <property type="entry name" value="L51_S25_CI-B8"/>
    <property type="match status" value="1"/>
</dbReference>
<dbReference type="InterPro" id="IPR001594">
    <property type="entry name" value="Palmitoyltrfase_DHHC"/>
</dbReference>
<evidence type="ECO:0000256" key="3">
    <source>
        <dbReference type="ARBA" id="ARBA00022692"/>
    </source>
</evidence>
<proteinExistence type="inferred from homology"/>
<feature type="transmembrane region" description="Helical" evidence="10">
    <location>
        <begin position="132"/>
        <end position="157"/>
    </location>
</feature>
<evidence type="ECO:0000256" key="6">
    <source>
        <dbReference type="ARBA" id="ARBA00022839"/>
    </source>
</evidence>
<comment type="domain">
    <text evidence="10">The DHHC domain is required for palmitoyltransferase activity.</text>
</comment>
<evidence type="ECO:0000313" key="13">
    <source>
        <dbReference type="EMBL" id="KAF4753131.1"/>
    </source>
</evidence>
<dbReference type="InterPro" id="IPR036249">
    <property type="entry name" value="Thioredoxin-like_sf"/>
</dbReference>
<keyword evidence="7 10" id="KW-1133">Transmembrane helix</keyword>
<feature type="domain" description="Ribosomal protein/NADH dehydrogenase" evidence="12">
    <location>
        <begin position="373"/>
        <end position="446"/>
    </location>
</feature>
<keyword evidence="13" id="KW-0689">Ribosomal protein</keyword>
<feature type="transmembrane region" description="Helical" evidence="10">
    <location>
        <begin position="43"/>
        <end position="66"/>
    </location>
</feature>
<evidence type="ECO:0000256" key="5">
    <source>
        <dbReference type="ARBA" id="ARBA00022801"/>
    </source>
</evidence>
<dbReference type="Gene3D" id="3.40.30.10">
    <property type="entry name" value="Glutaredoxin"/>
    <property type="match status" value="1"/>
</dbReference>
<keyword evidence="9 10" id="KW-0472">Membrane</keyword>
<dbReference type="GO" id="GO:0005840">
    <property type="term" value="C:ribosome"/>
    <property type="evidence" value="ECO:0007669"/>
    <property type="project" value="UniProtKB-KW"/>
</dbReference>
<evidence type="ECO:0000256" key="4">
    <source>
        <dbReference type="ARBA" id="ARBA00022722"/>
    </source>
</evidence>
<evidence type="ECO:0000313" key="14">
    <source>
        <dbReference type="Proteomes" id="UP000553632"/>
    </source>
</evidence>
<dbReference type="GO" id="GO:0000175">
    <property type="term" value="F:3'-5'-RNA exonuclease activity"/>
    <property type="evidence" value="ECO:0007669"/>
    <property type="project" value="InterPro"/>
</dbReference>
<evidence type="ECO:0000256" key="1">
    <source>
        <dbReference type="ARBA" id="ARBA00004141"/>
    </source>
</evidence>
<dbReference type="EC" id="2.3.1.225" evidence="10"/>
<evidence type="ECO:0000256" key="2">
    <source>
        <dbReference type="ARBA" id="ARBA00004173"/>
    </source>
</evidence>
<evidence type="ECO:0000259" key="12">
    <source>
        <dbReference type="SMART" id="SM00916"/>
    </source>
</evidence>
<protein>
    <recommendedName>
        <fullName evidence="10">Palmitoyltransferase</fullName>
        <ecNumber evidence="10">2.3.1.225</ecNumber>
    </recommendedName>
</protein>
<organism evidence="13 14">
    <name type="scientific">Perkinsus olseni</name>
    <name type="common">Perkinsus atlanticus</name>
    <dbReference type="NCBI Taxonomy" id="32597"/>
    <lineage>
        <taxon>Eukaryota</taxon>
        <taxon>Sar</taxon>
        <taxon>Alveolata</taxon>
        <taxon>Perkinsozoa</taxon>
        <taxon>Perkinsea</taxon>
        <taxon>Perkinsida</taxon>
        <taxon>Perkinsidae</taxon>
        <taxon>Perkinsus</taxon>
    </lineage>
</organism>
<evidence type="ECO:0000256" key="10">
    <source>
        <dbReference type="RuleBase" id="RU079119"/>
    </source>
</evidence>
<feature type="non-terminal residue" evidence="13">
    <location>
        <position position="1"/>
    </location>
</feature>
<comment type="caution">
    <text evidence="13">The sequence shown here is derived from an EMBL/GenBank/DDBJ whole genome shotgun (WGS) entry which is preliminary data.</text>
</comment>
<feature type="region of interest" description="Disordered" evidence="11">
    <location>
        <begin position="218"/>
        <end position="311"/>
    </location>
</feature>
<dbReference type="GO" id="GO:0003676">
    <property type="term" value="F:nucleic acid binding"/>
    <property type="evidence" value="ECO:0007669"/>
    <property type="project" value="InterPro"/>
</dbReference>
<keyword evidence="10" id="KW-0012">Acyltransferase</keyword>
<dbReference type="Pfam" id="PF00929">
    <property type="entry name" value="RNase_T"/>
    <property type="match status" value="1"/>
</dbReference>
<reference evidence="13 14" key="1">
    <citation type="submission" date="2020-04" db="EMBL/GenBank/DDBJ databases">
        <title>Perkinsus olseni comparative genomics.</title>
        <authorList>
            <person name="Bogema D.R."/>
        </authorList>
    </citation>
    <scope>NUCLEOTIDE SEQUENCE [LARGE SCALE GENOMIC DNA]</scope>
    <source>
        <strain evidence="13 14">ATCC PRA-207</strain>
    </source>
</reference>